<name>A0ABD0QLD2_CIRMR</name>
<organism evidence="2 3">
    <name type="scientific">Cirrhinus mrigala</name>
    <name type="common">Mrigala</name>
    <dbReference type="NCBI Taxonomy" id="683832"/>
    <lineage>
        <taxon>Eukaryota</taxon>
        <taxon>Metazoa</taxon>
        <taxon>Chordata</taxon>
        <taxon>Craniata</taxon>
        <taxon>Vertebrata</taxon>
        <taxon>Euteleostomi</taxon>
        <taxon>Actinopterygii</taxon>
        <taxon>Neopterygii</taxon>
        <taxon>Teleostei</taxon>
        <taxon>Ostariophysi</taxon>
        <taxon>Cypriniformes</taxon>
        <taxon>Cyprinidae</taxon>
        <taxon>Labeoninae</taxon>
        <taxon>Labeonini</taxon>
        <taxon>Cirrhinus</taxon>
    </lineage>
</organism>
<feature type="non-terminal residue" evidence="2">
    <location>
        <position position="1"/>
    </location>
</feature>
<dbReference type="Proteomes" id="UP001529510">
    <property type="component" value="Unassembled WGS sequence"/>
</dbReference>
<reference evidence="2 3" key="1">
    <citation type="submission" date="2024-05" db="EMBL/GenBank/DDBJ databases">
        <title>Genome sequencing and assembly of Indian major carp, Cirrhinus mrigala (Hamilton, 1822).</title>
        <authorList>
            <person name="Mohindra V."/>
            <person name="Chowdhury L.M."/>
            <person name="Lal K."/>
            <person name="Jena J.K."/>
        </authorList>
    </citation>
    <scope>NUCLEOTIDE SEQUENCE [LARGE SCALE GENOMIC DNA]</scope>
    <source>
        <strain evidence="2">CM1030</strain>
        <tissue evidence="2">Blood</tissue>
    </source>
</reference>
<gene>
    <name evidence="2" type="ORF">M9458_018508</name>
</gene>
<dbReference type="EMBL" id="JAMKFB020000008">
    <property type="protein sequence ID" value="KAL0186838.1"/>
    <property type="molecule type" value="Genomic_DNA"/>
</dbReference>
<evidence type="ECO:0000313" key="2">
    <source>
        <dbReference type="EMBL" id="KAL0186838.1"/>
    </source>
</evidence>
<feature type="non-terminal residue" evidence="2">
    <location>
        <position position="104"/>
    </location>
</feature>
<proteinExistence type="predicted"/>
<feature type="region of interest" description="Disordered" evidence="1">
    <location>
        <begin position="73"/>
        <end position="104"/>
    </location>
</feature>
<evidence type="ECO:0000256" key="1">
    <source>
        <dbReference type="SAM" id="MobiDB-lite"/>
    </source>
</evidence>
<dbReference type="AlphaFoldDB" id="A0ABD0QLD2"/>
<comment type="caution">
    <text evidence="2">The sequence shown here is derived from an EMBL/GenBank/DDBJ whole genome shotgun (WGS) entry which is preliminary data.</text>
</comment>
<evidence type="ECO:0000313" key="3">
    <source>
        <dbReference type="Proteomes" id="UP001529510"/>
    </source>
</evidence>
<keyword evidence="3" id="KW-1185">Reference proteome</keyword>
<feature type="compositionally biased region" description="Pro residues" evidence="1">
    <location>
        <begin position="83"/>
        <end position="94"/>
    </location>
</feature>
<protein>
    <submittedName>
        <fullName evidence="2">Uncharacterized protein</fullName>
    </submittedName>
</protein>
<sequence length="104" mass="10534">QDEERGRVYNYMNAVERDLAALRQGMGLSRRPSTSSEPSPTVKTLIKSFDSASQGPGANANAVAAAAAAAAAAASTATTAPLPRTPLSPSPMKTPPAAAVSPIQ</sequence>
<accession>A0ABD0QLD2</accession>